<name>A0A9D1I862_9CLOT</name>
<comment type="caution">
    <text evidence="1">The sequence shown here is derived from an EMBL/GenBank/DDBJ whole genome shotgun (WGS) entry which is preliminary data.</text>
</comment>
<dbReference type="EMBL" id="DVMM01000134">
    <property type="protein sequence ID" value="HIU29921.1"/>
    <property type="molecule type" value="Genomic_DNA"/>
</dbReference>
<dbReference type="Proteomes" id="UP000824089">
    <property type="component" value="Unassembled WGS sequence"/>
</dbReference>
<evidence type="ECO:0000313" key="2">
    <source>
        <dbReference type="Proteomes" id="UP000824089"/>
    </source>
</evidence>
<gene>
    <name evidence="1" type="ORF">IAD50_06470</name>
</gene>
<evidence type="ECO:0000313" key="1">
    <source>
        <dbReference type="EMBL" id="HIU29921.1"/>
    </source>
</evidence>
<proteinExistence type="predicted"/>
<reference evidence="1" key="2">
    <citation type="journal article" date="2021" name="PeerJ">
        <title>Extensive microbial diversity within the chicken gut microbiome revealed by metagenomics and culture.</title>
        <authorList>
            <person name="Gilroy R."/>
            <person name="Ravi A."/>
            <person name="Getino M."/>
            <person name="Pursley I."/>
            <person name="Horton D.L."/>
            <person name="Alikhan N.F."/>
            <person name="Baker D."/>
            <person name="Gharbi K."/>
            <person name="Hall N."/>
            <person name="Watson M."/>
            <person name="Adriaenssens E.M."/>
            <person name="Foster-Nyarko E."/>
            <person name="Jarju S."/>
            <person name="Secka A."/>
            <person name="Antonio M."/>
            <person name="Oren A."/>
            <person name="Chaudhuri R.R."/>
            <person name="La Ragione R."/>
            <person name="Hildebrand F."/>
            <person name="Pallen M.J."/>
        </authorList>
    </citation>
    <scope>NUCLEOTIDE SEQUENCE</scope>
    <source>
        <strain evidence="1">CHK195-4489</strain>
    </source>
</reference>
<sequence>MICRGCPAVTYGLTGDYFEKFPYCFYYKESKNLNFEIPKMDTTNLEESEWISQTLQNRANINLADLITPSILRAYSVVKKYPIDRSLFIFDYPSWQKKYQIDLKEDERRLVELMLQRK</sequence>
<reference evidence="1" key="1">
    <citation type="submission" date="2020-10" db="EMBL/GenBank/DDBJ databases">
        <authorList>
            <person name="Gilroy R."/>
        </authorList>
    </citation>
    <scope>NUCLEOTIDE SEQUENCE</scope>
    <source>
        <strain evidence="1">CHK195-4489</strain>
    </source>
</reference>
<accession>A0A9D1I862</accession>
<protein>
    <submittedName>
        <fullName evidence="1">Uncharacterized protein</fullName>
    </submittedName>
</protein>
<organism evidence="1 2">
    <name type="scientific">Candidatus Egerieisoma faecipullorum</name>
    <dbReference type="NCBI Taxonomy" id="2840963"/>
    <lineage>
        <taxon>Bacteria</taxon>
        <taxon>Bacillati</taxon>
        <taxon>Bacillota</taxon>
        <taxon>Clostridia</taxon>
        <taxon>Eubacteriales</taxon>
        <taxon>Clostridiaceae</taxon>
        <taxon>Clostridiaceae incertae sedis</taxon>
        <taxon>Candidatus Egerieisoma</taxon>
    </lineage>
</organism>
<dbReference type="AlphaFoldDB" id="A0A9D1I862"/>